<keyword evidence="4" id="KW-1185">Reference proteome</keyword>
<gene>
    <name evidence="3" type="ORF">DVK44_16220</name>
</gene>
<dbReference type="Gene3D" id="3.30.565.10">
    <property type="entry name" value="Histidine kinase-like ATPase, C-terminal domain"/>
    <property type="match status" value="1"/>
</dbReference>
<dbReference type="KEGG" id="spad:DVK44_16220"/>
<dbReference type="InterPro" id="IPR003594">
    <property type="entry name" value="HATPase_dom"/>
</dbReference>
<dbReference type="SUPFAM" id="SSF55874">
    <property type="entry name" value="ATPase domain of HSP90 chaperone/DNA topoisomerase II/histidine kinase"/>
    <property type="match status" value="1"/>
</dbReference>
<keyword evidence="1" id="KW-0418">Kinase</keyword>
<dbReference type="CDD" id="cd16936">
    <property type="entry name" value="HATPase_RsbW-like"/>
    <property type="match status" value="1"/>
</dbReference>
<feature type="domain" description="Histidine kinase/HSP90-like ATPase" evidence="2">
    <location>
        <begin position="24"/>
        <end position="129"/>
    </location>
</feature>
<keyword evidence="1" id="KW-0723">Serine/threonine-protein kinase</keyword>
<dbReference type="Pfam" id="PF13581">
    <property type="entry name" value="HATPase_c_2"/>
    <property type="match status" value="1"/>
</dbReference>
<dbReference type="EMBL" id="CP031194">
    <property type="protein sequence ID" value="AXG78985.1"/>
    <property type="molecule type" value="Genomic_DNA"/>
</dbReference>
<dbReference type="PANTHER" id="PTHR35526">
    <property type="entry name" value="ANTI-SIGMA-F FACTOR RSBW-RELATED"/>
    <property type="match status" value="1"/>
</dbReference>
<accession>A0A345HQL1</accession>
<dbReference type="InterPro" id="IPR036890">
    <property type="entry name" value="HATPase_C_sf"/>
</dbReference>
<evidence type="ECO:0000313" key="3">
    <source>
        <dbReference type="EMBL" id="AXG78985.1"/>
    </source>
</evidence>
<dbReference type="Proteomes" id="UP000253868">
    <property type="component" value="Chromosome"/>
</dbReference>
<evidence type="ECO:0000313" key="4">
    <source>
        <dbReference type="Proteomes" id="UP000253868"/>
    </source>
</evidence>
<sequence>MHEYMSRVRVWGLTCPGFSEEVSRARRWTRDILTGHPRADDVAVIVSELGTNALLYTASGGRTGVFHVALALSEHVVAISVTDAGGSETTPKVTHADEDAQRGRGLGMVNTLAHTVAIHDNGRGHTVTAELLTSLPGDHPW</sequence>
<keyword evidence="3" id="KW-0067">ATP-binding</keyword>
<dbReference type="RefSeq" id="WP_114660319.1">
    <property type="nucleotide sequence ID" value="NZ_CP031194.1"/>
</dbReference>
<evidence type="ECO:0000259" key="2">
    <source>
        <dbReference type="Pfam" id="PF13581"/>
    </source>
</evidence>
<protein>
    <submittedName>
        <fullName evidence="3">ATP-binding protein</fullName>
    </submittedName>
</protein>
<name>A0A345HQL1_9ACTN</name>
<proteinExistence type="predicted"/>
<keyword evidence="3" id="KW-0547">Nucleotide-binding</keyword>
<dbReference type="InterPro" id="IPR050267">
    <property type="entry name" value="Anti-sigma-factor_SerPK"/>
</dbReference>
<dbReference type="AlphaFoldDB" id="A0A345HQL1"/>
<dbReference type="GO" id="GO:0005524">
    <property type="term" value="F:ATP binding"/>
    <property type="evidence" value="ECO:0007669"/>
    <property type="project" value="UniProtKB-KW"/>
</dbReference>
<organism evidence="3 4">
    <name type="scientific">Streptomyces paludis</name>
    <dbReference type="NCBI Taxonomy" id="2282738"/>
    <lineage>
        <taxon>Bacteria</taxon>
        <taxon>Bacillati</taxon>
        <taxon>Actinomycetota</taxon>
        <taxon>Actinomycetes</taxon>
        <taxon>Kitasatosporales</taxon>
        <taxon>Streptomycetaceae</taxon>
        <taxon>Streptomyces</taxon>
    </lineage>
</organism>
<dbReference type="OrthoDB" id="3871793at2"/>
<dbReference type="PANTHER" id="PTHR35526:SF3">
    <property type="entry name" value="ANTI-SIGMA-F FACTOR RSBW"/>
    <property type="match status" value="1"/>
</dbReference>
<dbReference type="GO" id="GO:0004674">
    <property type="term" value="F:protein serine/threonine kinase activity"/>
    <property type="evidence" value="ECO:0007669"/>
    <property type="project" value="UniProtKB-KW"/>
</dbReference>
<keyword evidence="1" id="KW-0808">Transferase</keyword>
<reference evidence="4" key="1">
    <citation type="submission" date="2018-07" db="EMBL/GenBank/DDBJ databases">
        <authorList>
            <person name="Zhao J."/>
        </authorList>
    </citation>
    <scope>NUCLEOTIDE SEQUENCE [LARGE SCALE GENOMIC DNA]</scope>
    <source>
        <strain evidence="4">GSSD-12</strain>
    </source>
</reference>
<evidence type="ECO:0000256" key="1">
    <source>
        <dbReference type="ARBA" id="ARBA00022527"/>
    </source>
</evidence>